<proteinExistence type="predicted"/>
<dbReference type="eggNOG" id="COG4932">
    <property type="taxonomic scope" value="Bacteria"/>
</dbReference>
<gene>
    <name evidence="2" type="ORF">SAMN04489726_4963</name>
</gene>
<evidence type="ECO:0008006" key="4">
    <source>
        <dbReference type="Google" id="ProtNLM"/>
    </source>
</evidence>
<evidence type="ECO:0000256" key="1">
    <source>
        <dbReference type="SAM" id="Phobius"/>
    </source>
</evidence>
<dbReference type="OrthoDB" id="3653979at2"/>
<name>A0A1G9YPT8_ALLAB</name>
<keyword evidence="3" id="KW-1185">Reference proteome</keyword>
<evidence type="ECO:0000313" key="3">
    <source>
        <dbReference type="Proteomes" id="UP000183376"/>
    </source>
</evidence>
<dbReference type="AlphaFoldDB" id="A0A1G9YPT8"/>
<dbReference type="InterPro" id="IPR006311">
    <property type="entry name" value="TAT_signal"/>
</dbReference>
<protein>
    <recommendedName>
        <fullName evidence="4">Prealbumin-like fold domain-containing protein</fullName>
    </recommendedName>
</protein>
<dbReference type="Gene3D" id="2.60.40.10">
    <property type="entry name" value="Immunoglobulins"/>
    <property type="match status" value="1"/>
</dbReference>
<dbReference type="STRING" id="211114.SAMN04489726_4963"/>
<keyword evidence="1" id="KW-1133">Transmembrane helix</keyword>
<organism evidence="2 3">
    <name type="scientific">Allokutzneria albata</name>
    <name type="common">Kibdelosporangium albatum</name>
    <dbReference type="NCBI Taxonomy" id="211114"/>
    <lineage>
        <taxon>Bacteria</taxon>
        <taxon>Bacillati</taxon>
        <taxon>Actinomycetota</taxon>
        <taxon>Actinomycetes</taxon>
        <taxon>Pseudonocardiales</taxon>
        <taxon>Pseudonocardiaceae</taxon>
        <taxon>Allokutzneria</taxon>
    </lineage>
</organism>
<dbReference type="PROSITE" id="PS51318">
    <property type="entry name" value="TAT"/>
    <property type="match status" value="1"/>
</dbReference>
<reference evidence="2 3" key="1">
    <citation type="submission" date="2016-10" db="EMBL/GenBank/DDBJ databases">
        <authorList>
            <person name="de Groot N.N."/>
        </authorList>
    </citation>
    <scope>NUCLEOTIDE SEQUENCE [LARGE SCALE GENOMIC DNA]</scope>
    <source>
        <strain evidence="2 3">DSM 44149</strain>
    </source>
</reference>
<evidence type="ECO:0000313" key="2">
    <source>
        <dbReference type="EMBL" id="SDN11007.1"/>
    </source>
</evidence>
<dbReference type="InterPro" id="IPR013783">
    <property type="entry name" value="Ig-like_fold"/>
</dbReference>
<keyword evidence="1" id="KW-0812">Transmembrane</keyword>
<feature type="transmembrane region" description="Helical" evidence="1">
    <location>
        <begin position="448"/>
        <end position="467"/>
    </location>
</feature>
<dbReference type="GO" id="GO:0005975">
    <property type="term" value="P:carbohydrate metabolic process"/>
    <property type="evidence" value="ECO:0007669"/>
    <property type="project" value="UniProtKB-ARBA"/>
</dbReference>
<dbReference type="EMBL" id="LT629701">
    <property type="protein sequence ID" value="SDN11007.1"/>
    <property type="molecule type" value="Genomic_DNA"/>
</dbReference>
<dbReference type="RefSeq" id="WP_030427572.1">
    <property type="nucleotide sequence ID" value="NZ_JOEF01000002.1"/>
</dbReference>
<keyword evidence="1" id="KW-0472">Membrane</keyword>
<dbReference type="Proteomes" id="UP000183376">
    <property type="component" value="Chromosome I"/>
</dbReference>
<sequence>MSGQRLGHRRLLAGITAGALLTIAGSLALPAVAGASGEKLGQHTDAQPYKNNPEPKDWLGSYDWRGKQVWCVRFGLTVPADDVEYTQATGPLTNKWGEPLGKDVAAKISYLLLRYQDTTAAHEAAALAHVLHVWTSGTTDPGRLDPANAFDTVGYDEKFHFDRLTEEARTSVRALREDADAHFGPWKVELTAPKDDQIIGKAGKWQLTVVSATGKPVGDVPVKLAATDGTLGGGEAVRTPEDGKPLSIALTPTGEAPKLSASVENPNADPVLLIPSNPKAQQIITTGGQSTAKAESEAKARTAPGIVKLSKVDAATAKGVAGVALRVTAADKTSALVKQDGSKLVGADGKPAVLQTGQDGVVTIADLKTPQEACLIEVAPAPGYEEGFDPAAPPSVCGKLTPGATLALTLTNKPNTPKITVPKTIPAGDLGDLALVSGATTSSVNTHALVAAGVLGATAGALGLLVWRRRGARR</sequence>
<accession>A0A1G9YPT8</accession>